<dbReference type="Pfam" id="PF12864">
    <property type="entry name" value="DUF3822"/>
    <property type="match status" value="1"/>
</dbReference>
<evidence type="ECO:0000313" key="1">
    <source>
        <dbReference type="EMBL" id="PQJ73574.1"/>
    </source>
</evidence>
<evidence type="ECO:0008006" key="3">
    <source>
        <dbReference type="Google" id="ProtNLM"/>
    </source>
</evidence>
<dbReference type="Gene3D" id="3.30.420.250">
    <property type="match status" value="1"/>
</dbReference>
<reference evidence="1 2" key="1">
    <citation type="submission" date="2016-12" db="EMBL/GenBank/DDBJ databases">
        <title>Trade-off between light-utilization and light-protection in marine flavobacteria.</title>
        <authorList>
            <person name="Kumagai Y."/>
            <person name="Yoshizawa S."/>
            <person name="Kogure K."/>
            <person name="Iwasaki W."/>
        </authorList>
    </citation>
    <scope>NUCLEOTIDE SEQUENCE [LARGE SCALE GENOMIC DNA]</scope>
    <source>
        <strain evidence="1 2">KCTC 12100</strain>
    </source>
</reference>
<comment type="caution">
    <text evidence="1">The sequence shown here is derived from an EMBL/GenBank/DDBJ whole genome shotgun (WGS) entry which is preliminary data.</text>
</comment>
<dbReference type="AlphaFoldDB" id="A0A2P6CFB0"/>
<protein>
    <recommendedName>
        <fullName evidence="3">DUF3822 domain-containing protein</fullName>
    </recommendedName>
</protein>
<dbReference type="Gene3D" id="3.30.420.260">
    <property type="match status" value="1"/>
</dbReference>
<sequence length="273" mass="32248">MIKTNSTITLEHSKDTKLSIQFNLDGFSFCITNTTTKETIYFSEYVFNEKQVTPENLLKKIEEIFKTDTHLQKDFSSVLVVHQNNLFTLVPTPYFSEDKLSEYLNFNIKTLATDFIAFDDIENCNAKNVYVPYVNINNYLFQNFGEFEYKHHLTILIEKLILKNNSDEKKVFINVSKNNFDIVVLQNKQLEFSNSFYFDTKEDFIYYILFTFEQLKLDVEKTPLSFIGNIEKTSEIYKITYQYIRNVSFLESNNKIFNQLDVSKHSNYILLSS</sequence>
<dbReference type="OrthoDB" id="658622at2"/>
<keyword evidence="2" id="KW-1185">Reference proteome</keyword>
<dbReference type="InterPro" id="IPR024213">
    <property type="entry name" value="DUF3822"/>
</dbReference>
<proteinExistence type="predicted"/>
<name>A0A2P6CFB0_9FLAO</name>
<gene>
    <name evidence="1" type="ORF">BTO14_09980</name>
</gene>
<dbReference type="CDD" id="cd24013">
    <property type="entry name" value="ASKHA_ATPase_BT3980-like"/>
    <property type="match status" value="1"/>
</dbReference>
<accession>A0A2P6CFB0</accession>
<dbReference type="Proteomes" id="UP000247345">
    <property type="component" value="Unassembled WGS sequence"/>
</dbReference>
<dbReference type="EMBL" id="MSCK01000001">
    <property type="protein sequence ID" value="PQJ73574.1"/>
    <property type="molecule type" value="Genomic_DNA"/>
</dbReference>
<evidence type="ECO:0000313" key="2">
    <source>
        <dbReference type="Proteomes" id="UP000247345"/>
    </source>
</evidence>
<organism evidence="1 2">
    <name type="scientific">Polaribacter butkevichii</name>
    <dbReference type="NCBI Taxonomy" id="218490"/>
    <lineage>
        <taxon>Bacteria</taxon>
        <taxon>Pseudomonadati</taxon>
        <taxon>Bacteroidota</taxon>
        <taxon>Flavobacteriia</taxon>
        <taxon>Flavobacteriales</taxon>
        <taxon>Flavobacteriaceae</taxon>
    </lineage>
</organism>